<sequence>MSDPPAGQYTLDHLIQDMQELRRASGQPSMRTVVRDSARVADAYSRQGYKDAAQLSLTALADTLAGRRKNPPRWSWLIVYVQTCREIARRSPGLHDGMSDEEAVALWRKRHDAVHAAEDPPPKASPRWSPRPPNGSAVPPPGAPAGTGREGHAQDRLITRPDDARRRSGPPGGSSPPPGTATSAQWIGFETRPPSAAGTMTLTQERLATAYGAHGLDLLDAAETRREPDASYRIGLLLILDGHRHEGLAWLMQAEYDGRHPLATGIIELDTPAAAIEQAFALGEFSATGHDLITATVYYRRAAKHGHLSAAYRLAEIYDLFGDHTAAKRWRAWASELERGRTTLSAERLPLSSSPAEVTPAPIDDPSSTPPGGLPVLG</sequence>
<feature type="compositionally biased region" description="Pro residues" evidence="1">
    <location>
        <begin position="368"/>
        <end position="378"/>
    </location>
</feature>
<feature type="region of interest" description="Disordered" evidence="1">
    <location>
        <begin position="345"/>
        <end position="378"/>
    </location>
</feature>
<feature type="region of interest" description="Disordered" evidence="1">
    <location>
        <begin position="114"/>
        <end position="185"/>
    </location>
</feature>
<feature type="compositionally biased region" description="Pro residues" evidence="1">
    <location>
        <begin position="129"/>
        <end position="143"/>
    </location>
</feature>
<dbReference type="EMBL" id="BSTK01000010">
    <property type="protein sequence ID" value="GLY88292.1"/>
    <property type="molecule type" value="Genomic_DNA"/>
</dbReference>
<protein>
    <recommendedName>
        <fullName evidence="4">Sel1 repeat family protein</fullName>
    </recommendedName>
</protein>
<dbReference type="Gene3D" id="1.25.40.10">
    <property type="entry name" value="Tetratricopeptide repeat domain"/>
    <property type="match status" value="1"/>
</dbReference>
<dbReference type="InterPro" id="IPR011990">
    <property type="entry name" value="TPR-like_helical_dom_sf"/>
</dbReference>
<name>A0A9W6S9F7_9ACTN</name>
<evidence type="ECO:0008006" key="4">
    <source>
        <dbReference type="Google" id="ProtNLM"/>
    </source>
</evidence>
<dbReference type="AlphaFoldDB" id="A0A9W6S9F7"/>
<proteinExistence type="predicted"/>
<dbReference type="SUPFAM" id="SSF81901">
    <property type="entry name" value="HCP-like"/>
    <property type="match status" value="1"/>
</dbReference>
<keyword evidence="3" id="KW-1185">Reference proteome</keyword>
<evidence type="ECO:0000313" key="3">
    <source>
        <dbReference type="Proteomes" id="UP001165074"/>
    </source>
</evidence>
<feature type="compositionally biased region" description="Basic and acidic residues" evidence="1">
    <location>
        <begin position="149"/>
        <end position="166"/>
    </location>
</feature>
<dbReference type="Proteomes" id="UP001165074">
    <property type="component" value="Unassembled WGS sequence"/>
</dbReference>
<evidence type="ECO:0000256" key="1">
    <source>
        <dbReference type="SAM" id="MobiDB-lite"/>
    </source>
</evidence>
<reference evidence="2" key="1">
    <citation type="submission" date="2023-03" db="EMBL/GenBank/DDBJ databases">
        <title>Actinoallomurus iriomotensis NBRC 103684.</title>
        <authorList>
            <person name="Ichikawa N."/>
            <person name="Sato H."/>
            <person name="Tonouchi N."/>
        </authorList>
    </citation>
    <scope>NUCLEOTIDE SEQUENCE</scope>
    <source>
        <strain evidence="2">NBRC 103684</strain>
    </source>
</reference>
<organism evidence="2 3">
    <name type="scientific">Actinoallomurus iriomotensis</name>
    <dbReference type="NCBI Taxonomy" id="478107"/>
    <lineage>
        <taxon>Bacteria</taxon>
        <taxon>Bacillati</taxon>
        <taxon>Actinomycetota</taxon>
        <taxon>Actinomycetes</taxon>
        <taxon>Streptosporangiales</taxon>
        <taxon>Thermomonosporaceae</taxon>
        <taxon>Actinoallomurus</taxon>
    </lineage>
</organism>
<evidence type="ECO:0000313" key="2">
    <source>
        <dbReference type="EMBL" id="GLY88292.1"/>
    </source>
</evidence>
<comment type="caution">
    <text evidence="2">The sequence shown here is derived from an EMBL/GenBank/DDBJ whole genome shotgun (WGS) entry which is preliminary data.</text>
</comment>
<accession>A0A9W6S9F7</accession>
<gene>
    <name evidence="2" type="ORF">Airi02_062210</name>
</gene>